<comment type="caution">
    <text evidence="3">The sequence shown here is derived from an EMBL/GenBank/DDBJ whole genome shotgun (WGS) entry which is preliminary data.</text>
</comment>
<sequence length="373" mass="42372">MAGTHQQKKLRRCHENPEIEIPSSQPCSSPSSVETKEEKKKSGMYFIKNTSTFNQALSLKNELENISYPAPVAVMAVHTVDAAVSQMQSENLSELIRIFGAEYKVHYGKENVQTYTNPGFVPDSSLSQKSQLADRVKSAQTEDPVPSSPFPRFGNILRKNKFAIPVFVGLGIVGAVLFVIYHKHILESDDGSIFEKDVLERLSSILPKVISNLRDVGELNSFVQFNELLASGSFPFENIAYRLFCDVVQWYTLSNTSSMRYSELVKRFWRTGYKLFKGKFLRFMSGLKNTGNINEGMSERGKYEPMNSENHPFDKPERSKLTGTRRRVKSCISDPSMPARGIRPIRQFHRLDESKILPHVRKGLEFNDESEDI</sequence>
<evidence type="ECO:0000313" key="4">
    <source>
        <dbReference type="Proteomes" id="UP000683360"/>
    </source>
</evidence>
<feature type="transmembrane region" description="Helical" evidence="2">
    <location>
        <begin position="162"/>
        <end position="181"/>
    </location>
</feature>
<feature type="compositionally biased region" description="Basic and acidic residues" evidence="1">
    <location>
        <begin position="311"/>
        <end position="320"/>
    </location>
</feature>
<dbReference type="Proteomes" id="UP000683360">
    <property type="component" value="Unassembled WGS sequence"/>
</dbReference>
<dbReference type="EMBL" id="CAJPWZ010001663">
    <property type="protein sequence ID" value="CAG2220507.1"/>
    <property type="molecule type" value="Genomic_DNA"/>
</dbReference>
<dbReference type="AlphaFoldDB" id="A0A8S3SJW6"/>
<evidence type="ECO:0000313" key="3">
    <source>
        <dbReference type="EMBL" id="CAG2220507.1"/>
    </source>
</evidence>
<gene>
    <name evidence="3" type="ORF">MEDL_34013</name>
</gene>
<feature type="compositionally biased region" description="Basic residues" evidence="1">
    <location>
        <begin position="1"/>
        <end position="12"/>
    </location>
</feature>
<keyword evidence="2" id="KW-0472">Membrane</keyword>
<protein>
    <submittedName>
        <fullName evidence="3">Uncharacterized protein</fullName>
    </submittedName>
</protein>
<evidence type="ECO:0000256" key="1">
    <source>
        <dbReference type="SAM" id="MobiDB-lite"/>
    </source>
</evidence>
<keyword evidence="4" id="KW-1185">Reference proteome</keyword>
<accession>A0A8S3SJW6</accession>
<proteinExistence type="predicted"/>
<organism evidence="3 4">
    <name type="scientific">Mytilus edulis</name>
    <name type="common">Blue mussel</name>
    <dbReference type="NCBI Taxonomy" id="6550"/>
    <lineage>
        <taxon>Eukaryota</taxon>
        <taxon>Metazoa</taxon>
        <taxon>Spiralia</taxon>
        <taxon>Lophotrochozoa</taxon>
        <taxon>Mollusca</taxon>
        <taxon>Bivalvia</taxon>
        <taxon>Autobranchia</taxon>
        <taxon>Pteriomorphia</taxon>
        <taxon>Mytilida</taxon>
        <taxon>Mytiloidea</taxon>
        <taxon>Mytilidae</taxon>
        <taxon>Mytilinae</taxon>
        <taxon>Mytilus</taxon>
    </lineage>
</organism>
<keyword evidence="2" id="KW-1133">Transmembrane helix</keyword>
<reference evidence="3" key="1">
    <citation type="submission" date="2021-03" db="EMBL/GenBank/DDBJ databases">
        <authorList>
            <person name="Bekaert M."/>
        </authorList>
    </citation>
    <scope>NUCLEOTIDE SEQUENCE</scope>
</reference>
<dbReference type="OrthoDB" id="6174867at2759"/>
<keyword evidence="2" id="KW-0812">Transmembrane</keyword>
<name>A0A8S3SJW6_MYTED</name>
<feature type="region of interest" description="Disordered" evidence="1">
    <location>
        <begin position="295"/>
        <end position="333"/>
    </location>
</feature>
<feature type="compositionally biased region" description="Low complexity" evidence="1">
    <location>
        <begin position="22"/>
        <end position="33"/>
    </location>
</feature>
<evidence type="ECO:0000256" key="2">
    <source>
        <dbReference type="SAM" id="Phobius"/>
    </source>
</evidence>
<feature type="region of interest" description="Disordered" evidence="1">
    <location>
        <begin position="1"/>
        <end position="35"/>
    </location>
</feature>